<name>A0AAU9CBP6_9BACT</name>
<evidence type="ECO:0000259" key="1">
    <source>
        <dbReference type="Pfam" id="PF18962"/>
    </source>
</evidence>
<protein>
    <recommendedName>
        <fullName evidence="1">Secretion system C-terminal sorting domain-containing protein</fullName>
    </recommendedName>
</protein>
<dbReference type="Gene3D" id="2.60.40.10">
    <property type="entry name" value="Immunoglobulins"/>
    <property type="match status" value="1"/>
</dbReference>
<dbReference type="Pfam" id="PF13385">
    <property type="entry name" value="Laminin_G_3"/>
    <property type="match status" value="2"/>
</dbReference>
<evidence type="ECO:0000313" key="3">
    <source>
        <dbReference type="Proteomes" id="UP001348817"/>
    </source>
</evidence>
<dbReference type="SUPFAM" id="SSF49899">
    <property type="entry name" value="Concanavalin A-like lectins/glucanases"/>
    <property type="match status" value="4"/>
</dbReference>
<dbReference type="GO" id="GO:0004553">
    <property type="term" value="F:hydrolase activity, hydrolyzing O-glycosyl compounds"/>
    <property type="evidence" value="ECO:0007669"/>
    <property type="project" value="UniProtKB-ARBA"/>
</dbReference>
<keyword evidence="3" id="KW-1185">Reference proteome</keyword>
<organism evidence="2 3">
    <name type="scientific">Fulvitalea axinellae</name>
    <dbReference type="NCBI Taxonomy" id="1182444"/>
    <lineage>
        <taxon>Bacteria</taxon>
        <taxon>Pseudomonadati</taxon>
        <taxon>Bacteroidota</taxon>
        <taxon>Cytophagia</taxon>
        <taxon>Cytophagales</taxon>
        <taxon>Persicobacteraceae</taxon>
        <taxon>Fulvitalea</taxon>
    </lineage>
</organism>
<evidence type="ECO:0000313" key="2">
    <source>
        <dbReference type="EMBL" id="BDD09606.1"/>
    </source>
</evidence>
<dbReference type="Pfam" id="PF18962">
    <property type="entry name" value="Por_Secre_tail"/>
    <property type="match status" value="1"/>
</dbReference>
<proteinExistence type="predicted"/>
<dbReference type="KEGG" id="fax:FUAX_20380"/>
<reference evidence="2 3" key="1">
    <citation type="submission" date="2021-12" db="EMBL/GenBank/DDBJ databases">
        <title>Genome sequencing of bacteria with rrn-lacking chromosome and rrn-plasmid.</title>
        <authorList>
            <person name="Anda M."/>
            <person name="Iwasaki W."/>
        </authorList>
    </citation>
    <scope>NUCLEOTIDE SEQUENCE [LARGE SCALE GENOMIC DNA]</scope>
    <source>
        <strain evidence="2 3">DSM 100852</strain>
    </source>
</reference>
<dbReference type="GO" id="GO:0005975">
    <property type="term" value="P:carbohydrate metabolic process"/>
    <property type="evidence" value="ECO:0007669"/>
    <property type="project" value="UniProtKB-ARBA"/>
</dbReference>
<gene>
    <name evidence="2" type="ORF">FUAX_20380</name>
</gene>
<feature type="domain" description="Secretion system C-terminal sorting" evidence="1">
    <location>
        <begin position="2879"/>
        <end position="2954"/>
    </location>
</feature>
<dbReference type="InterPro" id="IPR013783">
    <property type="entry name" value="Ig-like_fold"/>
</dbReference>
<dbReference type="InterPro" id="IPR013320">
    <property type="entry name" value="ConA-like_dom_sf"/>
</dbReference>
<sequence length="2955" mass="328995">MAQEDSEGVRIPFSMMYLDAYHGSSKDVPLGIDLSELLRRGEPGATVEFWLKRNGGARWKNPEDILLLDKENDFGFGLHITYDSPGTLLHTGGLAVKKGDDYLTTDDRNKNPYNILPGEDGVNDYILWQLGWHHLAYTFIRVPGMENHYYIDAYFDGKLHERFTDTDGDQAFDLSSETPRPLSLIAKRSVALYSEMRFWSRPRSSSEISFDREKYFGGFSEIKLSEQTGLEAYFGGTTEVEEETRNGKQTHLWGNEIINLSSNAIVENIALEVDGLTRIFSAGSPFTEPLGGHPFLESNKLFLHATRGLERSVELTWLNAADARSYRVYKDKRLVASIEATDAKIRQELAWTDRDVISNRVYTYRVDAMGSNGVVSHEEEKGFVLPNGKVEGNVHTLSDIFVKDAKITLEERQPLPGYALGFENTDKIIVDVVDGIRDKANYTLEMWYKQPASNGSLNTVLSFAEADFKIGRTADATYTFGLSVNGASGETKTVTEVKDPAGWHHLAVTFSQLTGEAVLFFDGERLGSYRIQAYSNPNYRLGSSEVLNSLTLNDNFVSAYGLDELKIWTANRDNFEDEYSGATVNLIDRYRDLILSGREKDLALYFRFDEGSGSEIYNIGGRFGFDNNEDFVLNFDKQSGALISGSNSALPWSDDRPEVKYGAYTNEFGNYFIWNVNYGTTYEGVNFIVTPYKENYDFRPEELEINLSLGSKVSDYQKDEVDFIDRSSLAIAGQVYYDVEGERFPVPQGARFKLDNAPINGDKAVTDRDGNYVVSSALGRHKLRVDESEFSHSVGQRSYWFNGEDALALSSQAWRSKKGTWSGWFYLPDVPVHQQGERRDTSDGSSGSSLEIVDEQVLFSIGTMNLLMKSERELVLRDGTTEELRLTGVFERNAWNFFSLSYDSETGEANILVNEEETSSTVSLMAIEDKKVAIGAYVETEIPLETSQWFRGYLDNLSFRTENYDLPELHQIRQGELIERDMASLYAFYPLEETGAFRALGWSPNGHERILKFHGKPTSTNAIAKTDTQNGVYAYQASNTDYPISEGKEEYEFNIFRPMTSVDFINSTRFGFVGHIRTTCGYGVGAWNGRIVRTDYTGKVYEKQINSENFNDDFTTFTVDGLVPGKYRVELQKADNNSITLKSPIIDLTKGWESYEFEYNNPLTLEVEVLNKIVTSRNSDGDLVMTKEEVRKSECDNGIDYVLDYLSSYEVRARAFETYIVDGDEVRCEVDGVLQVTGDIGAFAVNPNDPEAIAGEYKLNENGEATFTMVTGLPNFSDPFTKSFTSGIRYKGKLYTDVVTTVLKGTVRYNNDFTIKAPDQLLMVLHDPPGDGSSVTWKRGQSLAFNLDWDLSGSLGGKSKIKGGASLKTELQVLAAPFGIGVANGTQLVETEFTTEFGSELKTVFGGGGGRTRSVSFDRDISTDGGSVAPGLQSDVFIGFSPALIFGRGQSLEYDENTCTATVVQEDLVATQEVNSFFSHSYQHVIDVIIPNLVELRDAAIARGEQDKADNLDTNIENWKVILERNRRLVAGLTEEEVQAGTYTDPFNDLPPFEISKEEGLPGTLRLNDDGVDVSDTDFTRINFSGGTSLSYSMGRNNSSYGKGYESLGFDLSIGGEFKLKVPGALVELGGSVSTGISQSFSAGNSNAQQESFSIKLSDDDLGDQYLLEVRSDNLDSHGASKFLNSPVFRTIAGRSMCPFERGTVPREGVQLTVVGESVKSGIYGDQIAFDLVLTNTQPFNDNTPKRYTLALVNAGHNNENGETNTDLAGAVIKINGHPFARKDYIMNYGQSVQVRVTVELDRNVTKKTVARIPIRFFSKCEEANDSFIYNAGIREGVIDTDTRVELTAEFFQPCLQIIDLANPTADWVVNGGNDDLVDFAFSLDGLDLRAARDRTDDPFRKLWIEYAEEGSNIGRLLKEIPVSKLVDALDNANEEDPRVDLNPEGTEKIYVGNDGYFHMSIKVDGLVDGAYGLRLVPICNNGDNEQDRQRATDWIRGSIFRRAPIIETTVPLNNEVYRGNEISATLTRSLSPETVNSLNIKLRGVLTGIPQKFTSAVFDQPSDIVSVPDQSAFDITKNYTVELWVRPTSYPTTEAVLVQKGDNFKISVTPNGRVACFEGLSNIPVPLNKWSHVAVIYNAALKQYKIVIDDAVRFESQGIFEPRATNDEPMQIGGGYFGYMDEIRIWNVARSVDQILVNQGKMLFGNEKGLVAYFPLNNAGLSGEAVYDFTGNAVGTTANGLDWTEDSEKVLVMKNSGTVSDIPIDVFLSDNRKIIIRPKPEFPRRNLEGAVLKAAILENKVRDPYGNYIDPYSWDFSMDGNALNWEKANMEINMLAGTKKSFTTSLSNIGATAANFRIIDLPVWLSMKGRYRDETTYTLQSRNEANLEFEIAPWLNPGEYTENIVAESADGTRESFSISLNVNCPSPEYVFSPGDFLHIMNLTVAPKHISGSYEGDELDVVTAYVNNELRGLAQVRKERVGGEDRYLAQVQVFSNISSGETVTFRIWDASECTEFVGAETYTYRQGIANGIDNAQTVTYGDVRVKRMNLEAGYHWSTFNLTDKASLTLELSKVLGAENGDKIFSSGEDIQEAVFQNGSWGGTLTQLSPMKSYTVFMSNAKELQVEGVLADVSRTDIPVVAESVNAIGYLPDRVKPTEEALASLQRDLRNGDAVYSRKGFAEFYDGKWIGPLRHMLPGEGFRLKISNDSKLNYTGVSTDALLARQARSFASSPIVAPIQLDAIVGEARERGWEVDNREYPFVMFMAAGLEADSGKPWIKEPNYLLAYTDGKLAGVGVPMQGDGKVVYYLTLWSSRPVTELEFRVVKRSTDEVFEVEDTEAFKDGIQVGNYMEPITLRVGDVTDQVVPETTGDALYQNVPNPADNVTEIQFQLAEEGHVILNVYDTFGRLIKELVNEKREAGYHSVDFSVNTLPKGIYVYTMETANGKKAKRLIVN</sequence>
<dbReference type="EMBL" id="AP025314">
    <property type="protein sequence ID" value="BDD09606.1"/>
    <property type="molecule type" value="Genomic_DNA"/>
</dbReference>
<dbReference type="NCBIfam" id="TIGR04183">
    <property type="entry name" value="Por_Secre_tail"/>
    <property type="match status" value="1"/>
</dbReference>
<accession>A0AAU9CBP6</accession>
<dbReference type="Gene3D" id="2.60.120.200">
    <property type="match status" value="4"/>
</dbReference>
<dbReference type="Proteomes" id="UP001348817">
    <property type="component" value="Chromosome"/>
</dbReference>
<dbReference type="Gene3D" id="2.60.40.4070">
    <property type="match status" value="1"/>
</dbReference>
<dbReference type="InterPro" id="IPR026444">
    <property type="entry name" value="Secre_tail"/>
</dbReference>